<dbReference type="EMBL" id="CM042880">
    <property type="protein sequence ID" value="KAI4388458.1"/>
    <property type="molecule type" value="Genomic_DNA"/>
</dbReference>
<sequence>MHGESKGTKLDKITLEYPNEILMHITVTVGPMMYMRSNITRSITFYTNKRKHGPFGEQQGTLFTSGVKGKIVGCRGRHGLFLDSIGVHIVEEVPATKHHPSSNLTSKGEAEVVGFDYPQWLSNLVLTRQPPVEEVAPGIAKKPAPCGPGPRGGDGRQPWDDGVFSGISQIYHHQNPKLQSFAQYRLSMIEMDNPCGLSNMDAVEELSKIGSSWIIPMRYCYAYQATTVPSAEMRTVALSSRCHFTQPGESMVHLERKQTPFSFQQLQKAKW</sequence>
<comment type="caution">
    <text evidence="1">The sequence shown here is derived from an EMBL/GenBank/DDBJ whole genome shotgun (WGS) entry which is preliminary data.</text>
</comment>
<evidence type="ECO:0000313" key="2">
    <source>
        <dbReference type="Proteomes" id="UP001057402"/>
    </source>
</evidence>
<proteinExistence type="predicted"/>
<accession>A0ACB9SG40</accession>
<reference evidence="2" key="1">
    <citation type="journal article" date="2023" name="Front. Plant Sci.">
        <title>Chromosomal-level genome assembly of Melastoma candidum provides insights into trichome evolution.</title>
        <authorList>
            <person name="Zhong Y."/>
            <person name="Wu W."/>
            <person name="Sun C."/>
            <person name="Zou P."/>
            <person name="Liu Y."/>
            <person name="Dai S."/>
            <person name="Zhou R."/>
        </authorList>
    </citation>
    <scope>NUCLEOTIDE SEQUENCE [LARGE SCALE GENOMIC DNA]</scope>
</reference>
<dbReference type="Proteomes" id="UP001057402">
    <property type="component" value="Chromosome 1"/>
</dbReference>
<keyword evidence="2" id="KW-1185">Reference proteome</keyword>
<gene>
    <name evidence="1" type="ORF">MLD38_000780</name>
</gene>
<protein>
    <submittedName>
        <fullName evidence="1">Uncharacterized protein</fullName>
    </submittedName>
</protein>
<name>A0ACB9SG40_9MYRT</name>
<evidence type="ECO:0000313" key="1">
    <source>
        <dbReference type="EMBL" id="KAI4388458.1"/>
    </source>
</evidence>
<organism evidence="1 2">
    <name type="scientific">Melastoma candidum</name>
    <dbReference type="NCBI Taxonomy" id="119954"/>
    <lineage>
        <taxon>Eukaryota</taxon>
        <taxon>Viridiplantae</taxon>
        <taxon>Streptophyta</taxon>
        <taxon>Embryophyta</taxon>
        <taxon>Tracheophyta</taxon>
        <taxon>Spermatophyta</taxon>
        <taxon>Magnoliopsida</taxon>
        <taxon>eudicotyledons</taxon>
        <taxon>Gunneridae</taxon>
        <taxon>Pentapetalae</taxon>
        <taxon>rosids</taxon>
        <taxon>malvids</taxon>
        <taxon>Myrtales</taxon>
        <taxon>Melastomataceae</taxon>
        <taxon>Melastomatoideae</taxon>
        <taxon>Melastomateae</taxon>
        <taxon>Melastoma</taxon>
    </lineage>
</organism>